<feature type="transmembrane region" description="Helical" evidence="1">
    <location>
        <begin position="113"/>
        <end position="131"/>
    </location>
</feature>
<dbReference type="OrthoDB" id="80070at2"/>
<organism evidence="2 3">
    <name type="scientific">Pseudoleptotrichia goodfellowii</name>
    <dbReference type="NCBI Taxonomy" id="157692"/>
    <lineage>
        <taxon>Bacteria</taxon>
        <taxon>Fusobacteriati</taxon>
        <taxon>Fusobacteriota</taxon>
        <taxon>Fusobacteriia</taxon>
        <taxon>Fusobacteriales</taxon>
        <taxon>Leptotrichiaceae</taxon>
        <taxon>Pseudoleptotrichia</taxon>
    </lineage>
</organism>
<gene>
    <name evidence="2" type="ORF">JCM16774_1798</name>
</gene>
<feature type="transmembrane region" description="Helical" evidence="1">
    <location>
        <begin position="57"/>
        <end position="80"/>
    </location>
</feature>
<dbReference type="EMBL" id="AP019822">
    <property type="protein sequence ID" value="BBM36852.1"/>
    <property type="molecule type" value="Genomic_DNA"/>
</dbReference>
<dbReference type="InterPro" id="IPR046283">
    <property type="entry name" value="DUF6320"/>
</dbReference>
<sequence>MYCVKCGAELDEGVEKCPLCETPVLKTTDEENVIYDPEYPIININLYELKIKKIKKAVFLSFFTISIISILEVFFQNMIVYGEMKWGYYAIPSILIFDLMLFVLLNSHTLRQNLFLIFTGLTVYFLILDYGNKELTWSLRTGIPIAEAYYFVSFIFSFVWDKHKSDRIKIMNFFLFFVGVFLLILEFIISRRLSWSIWASVPLFVLNVMLRYAYKAYKEEFKKRLHL</sequence>
<dbReference type="STRING" id="714315.GCA_000516535_01805"/>
<evidence type="ECO:0000313" key="2">
    <source>
        <dbReference type="EMBL" id="BBM36852.1"/>
    </source>
</evidence>
<keyword evidence="1" id="KW-0812">Transmembrane</keyword>
<accession>A0A510JC28</accession>
<keyword evidence="1" id="KW-1133">Transmembrane helix</keyword>
<feature type="transmembrane region" description="Helical" evidence="1">
    <location>
        <begin position="86"/>
        <end position="106"/>
    </location>
</feature>
<dbReference type="Proteomes" id="UP000321606">
    <property type="component" value="Chromosome"/>
</dbReference>
<reference evidence="2 3" key="1">
    <citation type="submission" date="2019-07" db="EMBL/GenBank/DDBJ databases">
        <title>Complete Genome Sequence of Leptotrichia goodfellowii Strain JCM 16774.</title>
        <authorList>
            <person name="Watanabe S."/>
            <person name="Cui L."/>
        </authorList>
    </citation>
    <scope>NUCLEOTIDE SEQUENCE [LARGE SCALE GENOMIC DNA]</scope>
    <source>
        <strain evidence="2 3">JCM16774</strain>
    </source>
</reference>
<feature type="transmembrane region" description="Helical" evidence="1">
    <location>
        <begin position="195"/>
        <end position="214"/>
    </location>
</feature>
<evidence type="ECO:0000313" key="3">
    <source>
        <dbReference type="Proteomes" id="UP000321606"/>
    </source>
</evidence>
<evidence type="ECO:0008006" key="4">
    <source>
        <dbReference type="Google" id="ProtNLM"/>
    </source>
</evidence>
<name>A0A510JC28_9FUSO</name>
<evidence type="ECO:0000256" key="1">
    <source>
        <dbReference type="SAM" id="Phobius"/>
    </source>
</evidence>
<feature type="transmembrane region" description="Helical" evidence="1">
    <location>
        <begin position="137"/>
        <end position="160"/>
    </location>
</feature>
<dbReference type="Pfam" id="PF19845">
    <property type="entry name" value="DUF6320"/>
    <property type="match status" value="1"/>
</dbReference>
<protein>
    <recommendedName>
        <fullName evidence="4">Zinc-ribbon domain-containing protein</fullName>
    </recommendedName>
</protein>
<dbReference type="AlphaFoldDB" id="A0A510JC28"/>
<dbReference type="RefSeq" id="WP_026738041.1">
    <property type="nucleotide sequence ID" value="NZ_AP019822.1"/>
</dbReference>
<proteinExistence type="predicted"/>
<keyword evidence="1" id="KW-0472">Membrane</keyword>
<feature type="transmembrane region" description="Helical" evidence="1">
    <location>
        <begin position="172"/>
        <end position="189"/>
    </location>
</feature>
<dbReference type="KEGG" id="lgo:JCM16774_1798"/>